<dbReference type="OrthoDB" id="4906364at2759"/>
<name>A0A9P9ASG4_9HYPO</name>
<accession>A0A9P9ASG4</accession>
<dbReference type="AlphaFoldDB" id="A0A9P9ASG4"/>
<keyword evidence="2" id="KW-1185">Reference proteome</keyword>
<proteinExistence type="predicted"/>
<gene>
    <name evidence="1" type="ORF">B0T10DRAFT_460054</name>
</gene>
<evidence type="ECO:0000313" key="2">
    <source>
        <dbReference type="Proteomes" id="UP000777438"/>
    </source>
</evidence>
<sequence length="103" mass="11881">MDSASLEASSRVILQGPGNWKLWINIIQKYATTHDIWRFIDPTEDEKQALSKPKEPTFKDINPEATSLAALTTEEFRRLKFLHSSYRSELQTYRDQLKALAAL</sequence>
<dbReference type="Proteomes" id="UP000777438">
    <property type="component" value="Unassembled WGS sequence"/>
</dbReference>
<evidence type="ECO:0000313" key="1">
    <source>
        <dbReference type="EMBL" id="KAH6889390.1"/>
    </source>
</evidence>
<organism evidence="1 2">
    <name type="scientific">Thelonectria olida</name>
    <dbReference type="NCBI Taxonomy" id="1576542"/>
    <lineage>
        <taxon>Eukaryota</taxon>
        <taxon>Fungi</taxon>
        <taxon>Dikarya</taxon>
        <taxon>Ascomycota</taxon>
        <taxon>Pezizomycotina</taxon>
        <taxon>Sordariomycetes</taxon>
        <taxon>Hypocreomycetidae</taxon>
        <taxon>Hypocreales</taxon>
        <taxon>Nectriaceae</taxon>
        <taxon>Thelonectria</taxon>
    </lineage>
</organism>
<reference evidence="1 2" key="1">
    <citation type="journal article" date="2021" name="Nat. Commun.">
        <title>Genetic determinants of endophytism in the Arabidopsis root mycobiome.</title>
        <authorList>
            <person name="Mesny F."/>
            <person name="Miyauchi S."/>
            <person name="Thiergart T."/>
            <person name="Pickel B."/>
            <person name="Atanasova L."/>
            <person name="Karlsson M."/>
            <person name="Huettel B."/>
            <person name="Barry K.W."/>
            <person name="Haridas S."/>
            <person name="Chen C."/>
            <person name="Bauer D."/>
            <person name="Andreopoulos W."/>
            <person name="Pangilinan J."/>
            <person name="LaButti K."/>
            <person name="Riley R."/>
            <person name="Lipzen A."/>
            <person name="Clum A."/>
            <person name="Drula E."/>
            <person name="Henrissat B."/>
            <person name="Kohler A."/>
            <person name="Grigoriev I.V."/>
            <person name="Martin F.M."/>
            <person name="Hacquard S."/>
        </authorList>
    </citation>
    <scope>NUCLEOTIDE SEQUENCE [LARGE SCALE GENOMIC DNA]</scope>
    <source>
        <strain evidence="1 2">MPI-CAGE-CH-0241</strain>
    </source>
</reference>
<comment type="caution">
    <text evidence="1">The sequence shown here is derived from an EMBL/GenBank/DDBJ whole genome shotgun (WGS) entry which is preliminary data.</text>
</comment>
<protein>
    <submittedName>
        <fullName evidence="1">Uncharacterized protein</fullName>
    </submittedName>
</protein>
<dbReference type="EMBL" id="JAGPYM010000011">
    <property type="protein sequence ID" value="KAH6889390.1"/>
    <property type="molecule type" value="Genomic_DNA"/>
</dbReference>